<accession>A0ABP8Z579</accession>
<keyword evidence="5" id="KW-1185">Reference proteome</keyword>
<proteinExistence type="predicted"/>
<evidence type="ECO:0000256" key="2">
    <source>
        <dbReference type="SAM" id="MobiDB-lite"/>
    </source>
</evidence>
<reference evidence="5" key="1">
    <citation type="journal article" date="2019" name="Int. J. Syst. Evol. Microbiol.">
        <title>The Global Catalogue of Microorganisms (GCM) 10K type strain sequencing project: providing services to taxonomists for standard genome sequencing and annotation.</title>
        <authorList>
            <consortium name="The Broad Institute Genomics Platform"/>
            <consortium name="The Broad Institute Genome Sequencing Center for Infectious Disease"/>
            <person name="Wu L."/>
            <person name="Ma J."/>
        </authorList>
    </citation>
    <scope>NUCLEOTIDE SEQUENCE [LARGE SCALE GENOMIC DNA]</scope>
    <source>
        <strain evidence="5">JCM 19015</strain>
    </source>
</reference>
<comment type="caution">
    <text evidence="4">The sequence shown here is derived from an EMBL/GenBank/DDBJ whole genome shotgun (WGS) entry which is preliminary data.</text>
</comment>
<organism evidence="4 5">
    <name type="scientific">Amnibacterium soli</name>
    <dbReference type="NCBI Taxonomy" id="1282736"/>
    <lineage>
        <taxon>Bacteria</taxon>
        <taxon>Bacillati</taxon>
        <taxon>Actinomycetota</taxon>
        <taxon>Actinomycetes</taxon>
        <taxon>Micrococcales</taxon>
        <taxon>Microbacteriaceae</taxon>
        <taxon>Amnibacterium</taxon>
    </lineage>
</organism>
<feature type="domain" description="HTH cro/C1-type" evidence="3">
    <location>
        <begin position="61"/>
        <end position="115"/>
    </location>
</feature>
<dbReference type="InterPro" id="IPR050807">
    <property type="entry name" value="TransReg_Diox_bact_type"/>
</dbReference>
<feature type="region of interest" description="Disordered" evidence="2">
    <location>
        <begin position="1"/>
        <end position="50"/>
    </location>
</feature>
<dbReference type="PANTHER" id="PTHR46797">
    <property type="entry name" value="HTH-TYPE TRANSCRIPTIONAL REGULATOR"/>
    <property type="match status" value="1"/>
</dbReference>
<dbReference type="PANTHER" id="PTHR46797:SF1">
    <property type="entry name" value="METHYLPHOSPHONATE SYNTHASE"/>
    <property type="match status" value="1"/>
</dbReference>
<dbReference type="Gene3D" id="1.10.260.40">
    <property type="entry name" value="lambda repressor-like DNA-binding domains"/>
    <property type="match status" value="1"/>
</dbReference>
<dbReference type="PROSITE" id="PS50943">
    <property type="entry name" value="HTH_CROC1"/>
    <property type="match status" value="1"/>
</dbReference>
<dbReference type="SUPFAM" id="SSF47413">
    <property type="entry name" value="lambda repressor-like DNA-binding domains"/>
    <property type="match status" value="1"/>
</dbReference>
<dbReference type="SMART" id="SM00530">
    <property type="entry name" value="HTH_XRE"/>
    <property type="match status" value="1"/>
</dbReference>
<evidence type="ECO:0000259" key="3">
    <source>
        <dbReference type="PROSITE" id="PS50943"/>
    </source>
</evidence>
<evidence type="ECO:0000313" key="4">
    <source>
        <dbReference type="EMBL" id="GAA4746878.1"/>
    </source>
</evidence>
<dbReference type="EMBL" id="BAABLP010000004">
    <property type="protein sequence ID" value="GAA4746878.1"/>
    <property type="molecule type" value="Genomic_DNA"/>
</dbReference>
<feature type="compositionally biased region" description="Pro residues" evidence="2">
    <location>
        <begin position="30"/>
        <end position="40"/>
    </location>
</feature>
<evidence type="ECO:0000313" key="5">
    <source>
        <dbReference type="Proteomes" id="UP001500121"/>
    </source>
</evidence>
<gene>
    <name evidence="4" type="ORF">GCM10025783_18680</name>
</gene>
<dbReference type="Pfam" id="PF13560">
    <property type="entry name" value="HTH_31"/>
    <property type="match status" value="1"/>
</dbReference>
<protein>
    <recommendedName>
        <fullName evidence="3">HTH cro/C1-type domain-containing protein</fullName>
    </recommendedName>
</protein>
<keyword evidence="1" id="KW-0238">DNA-binding</keyword>
<dbReference type="InterPro" id="IPR010982">
    <property type="entry name" value="Lambda_DNA-bd_dom_sf"/>
</dbReference>
<name>A0ABP8Z579_9MICO</name>
<dbReference type="CDD" id="cd00093">
    <property type="entry name" value="HTH_XRE"/>
    <property type="match status" value="1"/>
</dbReference>
<dbReference type="InterPro" id="IPR001387">
    <property type="entry name" value="Cro/C1-type_HTH"/>
</dbReference>
<sequence>MSRSFCSERSGLEEVGGADLASGMAETAPQLPPAPAGPRRPAPRDAAPVEPLWRHMLGDRLRKLRHDRGETLGETAARAGVSPQYLSEMERGAKEPSSEMIAAVAGALGVTLLDLTTGVADGLRASRPAAQRSSGGRAAVALAA</sequence>
<evidence type="ECO:0000256" key="1">
    <source>
        <dbReference type="ARBA" id="ARBA00023125"/>
    </source>
</evidence>
<dbReference type="Proteomes" id="UP001500121">
    <property type="component" value="Unassembled WGS sequence"/>
</dbReference>